<dbReference type="InterPro" id="IPR050624">
    <property type="entry name" value="HTH-type_Tx_Regulator"/>
</dbReference>
<dbReference type="Pfam" id="PF13305">
    <property type="entry name" value="TetR_C_33"/>
    <property type="match status" value="1"/>
</dbReference>
<organism evidence="6 7">
    <name type="scientific">Shivajiella indica</name>
    <dbReference type="NCBI Taxonomy" id="872115"/>
    <lineage>
        <taxon>Bacteria</taxon>
        <taxon>Pseudomonadati</taxon>
        <taxon>Bacteroidota</taxon>
        <taxon>Cytophagia</taxon>
        <taxon>Cytophagales</taxon>
        <taxon>Cyclobacteriaceae</taxon>
        <taxon>Shivajiella</taxon>
    </lineage>
</organism>
<dbReference type="PRINTS" id="PR00455">
    <property type="entry name" value="HTHTETR"/>
</dbReference>
<evidence type="ECO:0000256" key="1">
    <source>
        <dbReference type="ARBA" id="ARBA00023015"/>
    </source>
</evidence>
<dbReference type="PANTHER" id="PTHR43479:SF11">
    <property type="entry name" value="ACREF_ENVCD OPERON REPRESSOR-RELATED"/>
    <property type="match status" value="1"/>
</dbReference>
<dbReference type="Proteomes" id="UP001597414">
    <property type="component" value="Unassembled WGS sequence"/>
</dbReference>
<dbReference type="SUPFAM" id="SSF48498">
    <property type="entry name" value="Tetracyclin repressor-like, C-terminal domain"/>
    <property type="match status" value="1"/>
</dbReference>
<proteinExistence type="predicted"/>
<gene>
    <name evidence="6" type="ORF">ACFSKV_16020</name>
</gene>
<dbReference type="InterPro" id="IPR025996">
    <property type="entry name" value="MT1864/Rv1816-like_C"/>
</dbReference>
<keyword evidence="7" id="KW-1185">Reference proteome</keyword>
<evidence type="ECO:0000256" key="2">
    <source>
        <dbReference type="ARBA" id="ARBA00023125"/>
    </source>
</evidence>
<keyword evidence="1" id="KW-0805">Transcription regulation</keyword>
<evidence type="ECO:0000313" key="7">
    <source>
        <dbReference type="Proteomes" id="UP001597414"/>
    </source>
</evidence>
<dbReference type="InterPro" id="IPR001647">
    <property type="entry name" value="HTH_TetR"/>
</dbReference>
<feature type="domain" description="HTH tetR-type" evidence="5">
    <location>
        <begin position="12"/>
        <end position="72"/>
    </location>
</feature>
<dbReference type="PROSITE" id="PS50977">
    <property type="entry name" value="HTH_TETR_2"/>
    <property type="match status" value="1"/>
</dbReference>
<dbReference type="Gene3D" id="1.10.357.10">
    <property type="entry name" value="Tetracycline Repressor, domain 2"/>
    <property type="match status" value="1"/>
</dbReference>
<dbReference type="Pfam" id="PF00440">
    <property type="entry name" value="TetR_N"/>
    <property type="match status" value="1"/>
</dbReference>
<dbReference type="RefSeq" id="WP_380804942.1">
    <property type="nucleotide sequence ID" value="NZ_JBHUIV010000020.1"/>
</dbReference>
<keyword evidence="3" id="KW-0804">Transcription</keyword>
<dbReference type="InterPro" id="IPR009057">
    <property type="entry name" value="Homeodomain-like_sf"/>
</dbReference>
<dbReference type="PANTHER" id="PTHR43479">
    <property type="entry name" value="ACREF/ENVCD OPERON REPRESSOR-RELATED"/>
    <property type="match status" value="1"/>
</dbReference>
<accession>A0ABW5BD70</accession>
<dbReference type="InterPro" id="IPR036271">
    <property type="entry name" value="Tet_transcr_reg_TetR-rel_C_sf"/>
</dbReference>
<comment type="caution">
    <text evidence="6">The sequence shown here is derived from an EMBL/GenBank/DDBJ whole genome shotgun (WGS) entry which is preliminary data.</text>
</comment>
<evidence type="ECO:0000313" key="6">
    <source>
        <dbReference type="EMBL" id="MFD2203084.1"/>
    </source>
</evidence>
<evidence type="ECO:0000256" key="4">
    <source>
        <dbReference type="PROSITE-ProRule" id="PRU00335"/>
    </source>
</evidence>
<dbReference type="EMBL" id="JBHUIV010000020">
    <property type="protein sequence ID" value="MFD2203084.1"/>
    <property type="molecule type" value="Genomic_DNA"/>
</dbReference>
<evidence type="ECO:0000256" key="3">
    <source>
        <dbReference type="ARBA" id="ARBA00023163"/>
    </source>
</evidence>
<dbReference type="SUPFAM" id="SSF46689">
    <property type="entry name" value="Homeodomain-like"/>
    <property type="match status" value="1"/>
</dbReference>
<evidence type="ECO:0000259" key="5">
    <source>
        <dbReference type="PROSITE" id="PS50977"/>
    </source>
</evidence>
<reference evidence="7" key="1">
    <citation type="journal article" date="2019" name="Int. J. Syst. Evol. Microbiol.">
        <title>The Global Catalogue of Microorganisms (GCM) 10K type strain sequencing project: providing services to taxonomists for standard genome sequencing and annotation.</title>
        <authorList>
            <consortium name="The Broad Institute Genomics Platform"/>
            <consortium name="The Broad Institute Genome Sequencing Center for Infectious Disease"/>
            <person name="Wu L."/>
            <person name="Ma J."/>
        </authorList>
    </citation>
    <scope>NUCLEOTIDE SEQUENCE [LARGE SCALE GENOMIC DNA]</scope>
    <source>
        <strain evidence="7">KCTC 19812</strain>
    </source>
</reference>
<feature type="DNA-binding region" description="H-T-H motif" evidence="4">
    <location>
        <begin position="35"/>
        <end position="54"/>
    </location>
</feature>
<protein>
    <submittedName>
        <fullName evidence="6">TetR/AcrR family transcriptional regulator</fullName>
    </submittedName>
</protein>
<sequence>MGISERKLREKEQLKELILNAARELFFKQGFEKTSIRNIAESIEYSPGIIYHYFKDKNEIFHTLHTEGFNTLKKKMESVTAIADPMGRLKAMGKQYVQFALENPKIYDLMFMLKAPVEHMVSEEVEGWEEGESIFNLLKLTVREAIMKGYFRGLSAEPLSYMILATLHGLVSLKIRKRTNRIKVNEVDSIVMNSYQAFTLMLDR</sequence>
<name>A0ABW5BD70_9BACT</name>
<keyword evidence="2 4" id="KW-0238">DNA-binding</keyword>